<sequence length="210" mass="23791">MVAKRRKQVRSVVTREKLIGAALEEIHAVGLQAVTTKQIAHRAEVSRGALLHHFSTREEIVQAAMEDFLNEMTERLRSKTAELRSASISSDAIIDFLWPIFSGRFLHLSLELVVSARTDAPFRDQMIPIVQKFHHAMDEIWDEFCAAESRTSAEIRMILNLTICLLRGMGVQTVLRNDRDYYAQMIEAWKALLPNIVNGSVGGIIFSRKS</sequence>
<comment type="caution">
    <text evidence="6">The sequence shown here is derived from an EMBL/GenBank/DDBJ whole genome shotgun (WGS) entry which is preliminary data.</text>
</comment>
<evidence type="ECO:0000256" key="1">
    <source>
        <dbReference type="ARBA" id="ARBA00023015"/>
    </source>
</evidence>
<evidence type="ECO:0000256" key="3">
    <source>
        <dbReference type="ARBA" id="ARBA00023163"/>
    </source>
</evidence>
<organism evidence="6 7">
    <name type="scientific">Bosea massiliensis</name>
    <dbReference type="NCBI Taxonomy" id="151419"/>
    <lineage>
        <taxon>Bacteria</taxon>
        <taxon>Pseudomonadati</taxon>
        <taxon>Pseudomonadota</taxon>
        <taxon>Alphaproteobacteria</taxon>
        <taxon>Hyphomicrobiales</taxon>
        <taxon>Boseaceae</taxon>
        <taxon>Bosea</taxon>
    </lineage>
</organism>
<evidence type="ECO:0000313" key="6">
    <source>
        <dbReference type="EMBL" id="MFC5508637.1"/>
    </source>
</evidence>
<dbReference type="EMBL" id="JBHSLU010000104">
    <property type="protein sequence ID" value="MFC5508637.1"/>
    <property type="molecule type" value="Genomic_DNA"/>
</dbReference>
<feature type="DNA-binding region" description="H-T-H motif" evidence="4">
    <location>
        <begin position="35"/>
        <end position="54"/>
    </location>
</feature>
<evidence type="ECO:0000313" key="7">
    <source>
        <dbReference type="Proteomes" id="UP001596060"/>
    </source>
</evidence>
<dbReference type="Proteomes" id="UP001596060">
    <property type="component" value="Unassembled WGS sequence"/>
</dbReference>
<keyword evidence="7" id="KW-1185">Reference proteome</keyword>
<evidence type="ECO:0000256" key="4">
    <source>
        <dbReference type="PROSITE-ProRule" id="PRU00335"/>
    </source>
</evidence>
<dbReference type="PRINTS" id="PR00455">
    <property type="entry name" value="HTHTETR"/>
</dbReference>
<dbReference type="Gene3D" id="1.10.357.10">
    <property type="entry name" value="Tetracycline Repressor, domain 2"/>
    <property type="match status" value="1"/>
</dbReference>
<dbReference type="InterPro" id="IPR009057">
    <property type="entry name" value="Homeodomain-like_sf"/>
</dbReference>
<proteinExistence type="predicted"/>
<dbReference type="Pfam" id="PF00440">
    <property type="entry name" value="TetR_N"/>
    <property type="match status" value="1"/>
</dbReference>
<keyword evidence="2 4" id="KW-0238">DNA-binding</keyword>
<dbReference type="RefSeq" id="WP_377817861.1">
    <property type="nucleotide sequence ID" value="NZ_JBHSLU010000104.1"/>
</dbReference>
<dbReference type="PANTHER" id="PTHR30055">
    <property type="entry name" value="HTH-TYPE TRANSCRIPTIONAL REGULATOR RUTR"/>
    <property type="match status" value="1"/>
</dbReference>
<keyword evidence="1" id="KW-0805">Transcription regulation</keyword>
<feature type="domain" description="HTH tetR-type" evidence="5">
    <location>
        <begin position="12"/>
        <end position="72"/>
    </location>
</feature>
<evidence type="ECO:0000259" key="5">
    <source>
        <dbReference type="PROSITE" id="PS50977"/>
    </source>
</evidence>
<dbReference type="InterPro" id="IPR050109">
    <property type="entry name" value="HTH-type_TetR-like_transc_reg"/>
</dbReference>
<protein>
    <submittedName>
        <fullName evidence="6">TetR/AcrR family transcriptional regulator</fullName>
    </submittedName>
</protein>
<gene>
    <name evidence="6" type="ORF">ACFPN9_25710</name>
</gene>
<dbReference type="PROSITE" id="PS50977">
    <property type="entry name" value="HTH_TETR_2"/>
    <property type="match status" value="1"/>
</dbReference>
<dbReference type="SUPFAM" id="SSF46689">
    <property type="entry name" value="Homeodomain-like"/>
    <property type="match status" value="1"/>
</dbReference>
<keyword evidence="3" id="KW-0804">Transcription</keyword>
<dbReference type="PANTHER" id="PTHR30055:SF234">
    <property type="entry name" value="HTH-TYPE TRANSCRIPTIONAL REGULATOR BETI"/>
    <property type="match status" value="1"/>
</dbReference>
<evidence type="ECO:0000256" key="2">
    <source>
        <dbReference type="ARBA" id="ARBA00023125"/>
    </source>
</evidence>
<dbReference type="InterPro" id="IPR001647">
    <property type="entry name" value="HTH_TetR"/>
</dbReference>
<reference evidence="7" key="1">
    <citation type="journal article" date="2019" name="Int. J. Syst. Evol. Microbiol.">
        <title>The Global Catalogue of Microorganisms (GCM) 10K type strain sequencing project: providing services to taxonomists for standard genome sequencing and annotation.</title>
        <authorList>
            <consortium name="The Broad Institute Genomics Platform"/>
            <consortium name="The Broad Institute Genome Sequencing Center for Infectious Disease"/>
            <person name="Wu L."/>
            <person name="Ma J."/>
        </authorList>
    </citation>
    <scope>NUCLEOTIDE SEQUENCE [LARGE SCALE GENOMIC DNA]</scope>
    <source>
        <strain evidence="7">CCUG 43117</strain>
    </source>
</reference>
<name>A0ABW0PA05_9HYPH</name>
<accession>A0ABW0PA05</accession>